<evidence type="ECO:0000313" key="3">
    <source>
        <dbReference type="EMBL" id="ONF42608.1"/>
    </source>
</evidence>
<keyword evidence="4" id="KW-1185">Reference proteome</keyword>
<dbReference type="InterPro" id="IPR045584">
    <property type="entry name" value="Pilin-like"/>
</dbReference>
<comment type="caution">
    <text evidence="3">The sequence shown here is derived from an EMBL/GenBank/DDBJ whole genome shotgun (WGS) entry which is preliminary data.</text>
</comment>
<proteinExistence type="predicted"/>
<feature type="domain" description="Type 4 secretion system PilS N-terminal" evidence="2">
    <location>
        <begin position="43"/>
        <end position="176"/>
    </location>
</feature>
<accession>A0A1V2DPL1</accession>
<dbReference type="EMBL" id="MSCW01000009">
    <property type="protein sequence ID" value="ONF42608.1"/>
    <property type="molecule type" value="Genomic_DNA"/>
</dbReference>
<evidence type="ECO:0000313" key="4">
    <source>
        <dbReference type="Proteomes" id="UP000189339"/>
    </source>
</evidence>
<dbReference type="RefSeq" id="WP_076725555.1">
    <property type="nucleotide sequence ID" value="NZ_MSCW01000009.1"/>
</dbReference>
<gene>
    <name evidence="3" type="ORF">BTO32_15490</name>
</gene>
<dbReference type="PROSITE" id="PS00409">
    <property type="entry name" value="PROKAR_NTER_METHYL"/>
    <property type="match status" value="1"/>
</dbReference>
<feature type="transmembrane region" description="Helical" evidence="1">
    <location>
        <begin position="12"/>
        <end position="37"/>
    </location>
</feature>
<dbReference type="STRING" id="135739.BTO32_15490"/>
<dbReference type="Pfam" id="PF08805">
    <property type="entry name" value="PilS"/>
    <property type="match status" value="1"/>
</dbReference>
<dbReference type="Proteomes" id="UP000189339">
    <property type="component" value="Unassembled WGS sequence"/>
</dbReference>
<evidence type="ECO:0000259" key="2">
    <source>
        <dbReference type="Pfam" id="PF08805"/>
    </source>
</evidence>
<keyword evidence="1" id="KW-0472">Membrane</keyword>
<dbReference type="SUPFAM" id="SSF54523">
    <property type="entry name" value="Pili subunits"/>
    <property type="match status" value="1"/>
</dbReference>
<dbReference type="InterPro" id="IPR012902">
    <property type="entry name" value="N_methyl_site"/>
</dbReference>
<reference evidence="3 4" key="1">
    <citation type="submission" date="2016-12" db="EMBL/GenBank/DDBJ databases">
        <title>Marinobacter lutaoensis whole genome sequencing.</title>
        <authorList>
            <person name="Verma A."/>
            <person name="Krishnamurthi S."/>
        </authorList>
    </citation>
    <scope>NUCLEOTIDE SEQUENCE [LARGE SCALE GENOMIC DNA]</scope>
    <source>
        <strain evidence="3 4">T5054</strain>
    </source>
</reference>
<evidence type="ECO:0000256" key="1">
    <source>
        <dbReference type="SAM" id="Phobius"/>
    </source>
</evidence>
<keyword evidence="1" id="KW-0812">Transmembrane</keyword>
<sequence length="181" mass="18856">MKHTIYGGRVKGFTLIEALLVLGIFAVAIAFLAPIAISESASQRAKSEGQIIAAIGKKIQSIYDRPASYAGLTTTRANQLNVFPESMGDPAVNSFGAQVAVQTPPDNPKTPTANGARQFQIDWPGVTADVCSELASDPLGAIGVDVDGVEVYNRGVSDVDIGAIAANCEDGVTVSFIFGKN</sequence>
<dbReference type="AlphaFoldDB" id="A0A1V2DPL1"/>
<organism evidence="3 4">
    <name type="scientific">Marinobacter lutaoensis</name>
    <dbReference type="NCBI Taxonomy" id="135739"/>
    <lineage>
        <taxon>Bacteria</taxon>
        <taxon>Pseudomonadati</taxon>
        <taxon>Pseudomonadota</taxon>
        <taxon>Gammaproteobacteria</taxon>
        <taxon>Pseudomonadales</taxon>
        <taxon>Marinobacteraceae</taxon>
        <taxon>Marinobacter</taxon>
    </lineage>
</organism>
<dbReference type="InterPro" id="IPR014911">
    <property type="entry name" value="PilS_N"/>
</dbReference>
<name>A0A1V2DPL1_9GAMM</name>
<dbReference type="Pfam" id="PF07963">
    <property type="entry name" value="N_methyl"/>
    <property type="match status" value="1"/>
</dbReference>
<dbReference type="Gene3D" id="3.30.1690.10">
    <property type="entry name" value="TcpA-like pilin"/>
    <property type="match status" value="1"/>
</dbReference>
<dbReference type="NCBIfam" id="TIGR02532">
    <property type="entry name" value="IV_pilin_GFxxxE"/>
    <property type="match status" value="1"/>
</dbReference>
<keyword evidence="1" id="KW-1133">Transmembrane helix</keyword>
<protein>
    <recommendedName>
        <fullName evidence="2">Type 4 secretion system PilS N-terminal domain-containing protein</fullName>
    </recommendedName>
</protein>